<dbReference type="SUPFAM" id="SSF56672">
    <property type="entry name" value="DNA/RNA polymerases"/>
    <property type="match status" value="1"/>
</dbReference>
<dbReference type="AlphaFoldDB" id="A0A8H3ME35"/>
<sequence length="450" mass="52677">MKYLTLDEWIDNVKSLPNNKASGPSGISYEMLKNLNEDNQSFLHAFICVCLDLNDIPDEWKKATIYPIPKPKSFFADLTNTRPITLLETPQKAFISLLNRCLNAKENNKELWLLSQDLGKAYNHVNIFMLEKVIERIKILPNFIKIIFSLFKNRQNQVITAYRLTDPYDILIGIDQGKVISPLLWCIYYDPLLLKIHLENLTISSSAYMDDTQWLAPSQNNLEKILKIADSFYKLNDIQVNKEKSELLVRYKQGKYRPKLKPHEPVTLRFRSDLIFIIPVLPRSSIRILGVYFDERNTFQSTIKQITDKINELQYKYARKRITDKHMIYIFNSVIMSRIKYWSQVKIYNIKNIADNQDQAKITNILIQINDASVLEQILSDDSLLLSTNEIRNKFNISNILALKWYHKIITALNTNKDIISSINRIYNTNHINCLITTQQFSRESEADWI</sequence>
<dbReference type="EMBL" id="BLAL01000297">
    <property type="protein sequence ID" value="GET01189.1"/>
    <property type="molecule type" value="Genomic_DNA"/>
</dbReference>
<dbReference type="GO" id="GO:0003964">
    <property type="term" value="F:RNA-directed DNA polymerase activity"/>
    <property type="evidence" value="ECO:0007669"/>
    <property type="project" value="UniProtKB-KW"/>
</dbReference>
<gene>
    <name evidence="2" type="ORF">RCL2_002761000</name>
</gene>
<organism evidence="2 3">
    <name type="scientific">Rhizophagus clarus</name>
    <dbReference type="NCBI Taxonomy" id="94130"/>
    <lineage>
        <taxon>Eukaryota</taxon>
        <taxon>Fungi</taxon>
        <taxon>Fungi incertae sedis</taxon>
        <taxon>Mucoromycota</taxon>
        <taxon>Glomeromycotina</taxon>
        <taxon>Glomeromycetes</taxon>
        <taxon>Glomerales</taxon>
        <taxon>Glomeraceae</taxon>
        <taxon>Rhizophagus</taxon>
    </lineage>
</organism>
<proteinExistence type="predicted"/>
<dbReference type="PANTHER" id="PTHR19446">
    <property type="entry name" value="REVERSE TRANSCRIPTASES"/>
    <property type="match status" value="1"/>
</dbReference>
<dbReference type="Pfam" id="PF00078">
    <property type="entry name" value="RVT_1"/>
    <property type="match status" value="1"/>
</dbReference>
<evidence type="ECO:0000313" key="3">
    <source>
        <dbReference type="Proteomes" id="UP000615446"/>
    </source>
</evidence>
<name>A0A8H3ME35_9GLOM</name>
<keyword evidence="2" id="KW-0695">RNA-directed DNA polymerase</keyword>
<evidence type="ECO:0000313" key="2">
    <source>
        <dbReference type="EMBL" id="GET01189.1"/>
    </source>
</evidence>
<dbReference type="InterPro" id="IPR043502">
    <property type="entry name" value="DNA/RNA_pol_sf"/>
</dbReference>
<keyword evidence="2" id="KW-0548">Nucleotidyltransferase</keyword>
<feature type="domain" description="Reverse transcriptase" evidence="1">
    <location>
        <begin position="49"/>
        <end position="293"/>
    </location>
</feature>
<accession>A0A8H3ME35</accession>
<dbReference type="PROSITE" id="PS50878">
    <property type="entry name" value="RT_POL"/>
    <property type="match status" value="1"/>
</dbReference>
<reference evidence="2" key="1">
    <citation type="submission" date="2019-10" db="EMBL/GenBank/DDBJ databases">
        <title>Conservation and host-specific expression of non-tandemly repeated heterogenous ribosome RNA gene in arbuscular mycorrhizal fungi.</title>
        <authorList>
            <person name="Maeda T."/>
            <person name="Kobayashi Y."/>
            <person name="Nakagawa T."/>
            <person name="Ezawa T."/>
            <person name="Yamaguchi K."/>
            <person name="Bino T."/>
            <person name="Nishimoto Y."/>
            <person name="Shigenobu S."/>
            <person name="Kawaguchi M."/>
        </authorList>
    </citation>
    <scope>NUCLEOTIDE SEQUENCE</scope>
    <source>
        <strain evidence="2">HR1</strain>
    </source>
</reference>
<protein>
    <submittedName>
        <fullName evidence="2">Reverse transcriptase family protein</fullName>
    </submittedName>
</protein>
<comment type="caution">
    <text evidence="2">The sequence shown here is derived from an EMBL/GenBank/DDBJ whole genome shotgun (WGS) entry which is preliminary data.</text>
</comment>
<dbReference type="InterPro" id="IPR000477">
    <property type="entry name" value="RT_dom"/>
</dbReference>
<evidence type="ECO:0000259" key="1">
    <source>
        <dbReference type="PROSITE" id="PS50878"/>
    </source>
</evidence>
<dbReference type="OrthoDB" id="2444730at2759"/>
<keyword evidence="2" id="KW-0808">Transferase</keyword>
<dbReference type="Proteomes" id="UP000615446">
    <property type="component" value="Unassembled WGS sequence"/>
</dbReference>